<dbReference type="SUPFAM" id="SSF48726">
    <property type="entry name" value="Immunoglobulin"/>
    <property type="match status" value="7"/>
</dbReference>
<dbReference type="Pfam" id="PF13927">
    <property type="entry name" value="Ig_3"/>
    <property type="match status" value="5"/>
</dbReference>
<evidence type="ECO:0000256" key="1">
    <source>
        <dbReference type="ARBA" id="ARBA00022729"/>
    </source>
</evidence>
<dbReference type="SMART" id="SM00408">
    <property type="entry name" value="IGc2"/>
    <property type="match status" value="5"/>
</dbReference>
<feature type="domain" description="Ig-like" evidence="3">
    <location>
        <begin position="625"/>
        <end position="699"/>
    </location>
</feature>
<dbReference type="EMBL" id="CALNXI010001424">
    <property type="protein sequence ID" value="CAH3168593.1"/>
    <property type="molecule type" value="Genomic_DNA"/>
</dbReference>
<keyword evidence="1" id="KW-0732">Signal</keyword>
<evidence type="ECO:0000256" key="2">
    <source>
        <dbReference type="ARBA" id="ARBA00023157"/>
    </source>
</evidence>
<dbReference type="InterPro" id="IPR003599">
    <property type="entry name" value="Ig_sub"/>
</dbReference>
<dbReference type="SMART" id="SM00409">
    <property type="entry name" value="IG"/>
    <property type="match status" value="5"/>
</dbReference>
<evidence type="ECO:0000313" key="5">
    <source>
        <dbReference type="Proteomes" id="UP001159427"/>
    </source>
</evidence>
<protein>
    <recommendedName>
        <fullName evidence="3">Ig-like domain-containing protein</fullName>
    </recommendedName>
</protein>
<feature type="domain" description="Ig-like" evidence="3">
    <location>
        <begin position="89"/>
        <end position="170"/>
    </location>
</feature>
<organism evidence="4 5">
    <name type="scientific">Porites evermanni</name>
    <dbReference type="NCBI Taxonomy" id="104178"/>
    <lineage>
        <taxon>Eukaryota</taxon>
        <taxon>Metazoa</taxon>
        <taxon>Cnidaria</taxon>
        <taxon>Anthozoa</taxon>
        <taxon>Hexacorallia</taxon>
        <taxon>Scleractinia</taxon>
        <taxon>Fungiina</taxon>
        <taxon>Poritidae</taxon>
        <taxon>Porites</taxon>
    </lineage>
</organism>
<keyword evidence="5" id="KW-1185">Reference proteome</keyword>
<keyword evidence="2" id="KW-1015">Disulfide bond</keyword>
<dbReference type="Proteomes" id="UP001159427">
    <property type="component" value="Unassembled WGS sequence"/>
</dbReference>
<feature type="non-terminal residue" evidence="4">
    <location>
        <position position="788"/>
    </location>
</feature>
<comment type="caution">
    <text evidence="4">The sequence shown here is derived from an EMBL/GenBank/DDBJ whole genome shotgun (WGS) entry which is preliminary data.</text>
</comment>
<dbReference type="PROSITE" id="PS50835">
    <property type="entry name" value="IG_LIKE"/>
    <property type="match status" value="5"/>
</dbReference>
<evidence type="ECO:0000313" key="4">
    <source>
        <dbReference type="EMBL" id="CAH3168593.1"/>
    </source>
</evidence>
<sequence length="788" mass="85122">PEEVQLTTNVTSKKACLNDVVFFNCSAANANPPVALYQFFENDVLFGSSSSGEFSEMAMNSGNLRYKCVANNTAGTTSNQDVSITVNVPASIQSIKDQFVVEHRNKSLICNASGTPQPTVFWINVASGQRTNSSVLEFTNINRNEAGKYRCEASNDCGKNVLLRTNATANKSCRNDAVSFTCSADGVPSAMSFQLFKDNVPMEISASGVWVKTLSEGGIFAHTCVANNSIGSASSTYVNITVHVPSTIQPLQNKTITEGGNLNQCCNASGTPPPVVSWMRISTGQRFDGSVSQLININRGEARNYKCEASNECGNASEVQDIDTKFDCPTLQNPLGINPVATFFSLSYGLLVDPFFRLSFLVHRTGSLTKDSQDFMSYKPENVQLTTNASANKACQNDVLKLTCSVGDANPEVTSYQLFRNDTDLGESNTGMWVQTLSNSGLSMCKCVANNSVGSAESPSVSITVNVPPTIAPILDKTVNETDNLTLPCVSTGVLSPFVSWVKVSSGQRTNGSLLQLTNVSRSQAGEYRCEASNECGNAVERVNITVPCKLQRSTNIGDEACQNDSVPQRCSADASPPVWSYQFFENDVLLGSNTIFCTQIPLEPARKLYRIGVLFTGENVRSLPSSIQSIQNETFIEGSSWNLTCDASGIPSTIVAWIEEGSGQRTPGNVLRLIDIYRNQRGEYRCEARNRCGNKSVTTFVDVLYPPVVTHISNNQILNEGSSVTLNCSADGNPPPVISWTMVSDNSAVIFPLTDIGQLDEGTYRCTAYNGVGSVVTRDVSVFVHCE</sequence>
<proteinExistence type="predicted"/>
<reference evidence="4 5" key="1">
    <citation type="submission" date="2022-05" db="EMBL/GenBank/DDBJ databases">
        <authorList>
            <consortium name="Genoscope - CEA"/>
            <person name="William W."/>
        </authorList>
    </citation>
    <scope>NUCLEOTIDE SEQUENCE [LARGE SCALE GENOMIC DNA]</scope>
</reference>
<accession>A0ABN8QS58</accession>
<dbReference type="Gene3D" id="2.60.40.10">
    <property type="entry name" value="Immunoglobulins"/>
    <property type="match status" value="8"/>
</dbReference>
<dbReference type="PANTHER" id="PTHR45080">
    <property type="entry name" value="CONTACTIN 5"/>
    <property type="match status" value="1"/>
</dbReference>
<dbReference type="InterPro" id="IPR036179">
    <property type="entry name" value="Ig-like_dom_sf"/>
</dbReference>
<feature type="non-terminal residue" evidence="4">
    <location>
        <position position="1"/>
    </location>
</feature>
<dbReference type="InterPro" id="IPR003598">
    <property type="entry name" value="Ig_sub2"/>
</dbReference>
<dbReference type="InterPro" id="IPR007110">
    <property type="entry name" value="Ig-like_dom"/>
</dbReference>
<feature type="domain" description="Ig-like" evidence="3">
    <location>
        <begin position="469"/>
        <end position="546"/>
    </location>
</feature>
<dbReference type="PANTHER" id="PTHR45080:SF8">
    <property type="entry name" value="IG-LIKE DOMAIN-CONTAINING PROTEIN"/>
    <property type="match status" value="1"/>
</dbReference>
<evidence type="ECO:0000259" key="3">
    <source>
        <dbReference type="PROSITE" id="PS50835"/>
    </source>
</evidence>
<dbReference type="InterPro" id="IPR013783">
    <property type="entry name" value="Ig-like_fold"/>
</dbReference>
<name>A0ABN8QS58_9CNID</name>
<feature type="domain" description="Ig-like" evidence="3">
    <location>
        <begin position="245"/>
        <end position="323"/>
    </location>
</feature>
<feature type="domain" description="Ig-like" evidence="3">
    <location>
        <begin position="708"/>
        <end position="782"/>
    </location>
</feature>
<gene>
    <name evidence="4" type="ORF">PEVE_00006557</name>
</gene>
<dbReference type="InterPro" id="IPR050958">
    <property type="entry name" value="Cell_Adh-Cytoskel_Orgn"/>
</dbReference>